<evidence type="ECO:0000259" key="12">
    <source>
        <dbReference type="PROSITE" id="PS50821"/>
    </source>
</evidence>
<sequence length="1395" mass="160019">MVETRSGKMQDPAQERIMPEEFAKPQPGATIFIKEERMGNQDDEQTAVKDEIPEDNDFTPREYQVEIFKLALEQNTIALLGTGTGKTFISVMLIRHFSSQLTKPFLEGGKRTIFLVPTVPLAIQQCHSIRNQNQPQSGVLLRQQGSGQLVRRQVCQIILTHGFLALSQVNLMVFDECHKAVKNHPYCDIMKCFLTCPQENQPRILGLTASLVNANVRLEDLETEVKNLEATLQSIVTTATDIPSLKKYGTDPKEHVVFYEEFNFAAHPILKKIIDFLSDAHSIFSKSEINMPPNVTSIDIYFTSPKKCLTSLRTILNTLGPLGTLYASEIFEKEVTKSLNASVNKDDKSTYLSLQKCLKLVSKKLRSLFENESLLEDTLLLPKLKRLLNILHFYKDGYPTGENSSEQLCCIIFVEQRIIAFVLHMVLKEVSGKWKDFAFVKCQYVIGHSVNSTLLSKMAKMHTSQQTRILEDFRKEKFNILIATSVIEEGMDVHTCNLVIRFDPPRDFRSYVQSRGRARAKKATYILLIDNANKDYLKTHLSFKNIEKHLEKYCFNRIAPREDEITDALSNDIIPCFMPDPRDGKPRLTCTSAISLINRYCSLLSSSAVTLQPDWTMASVFIAKHTCYICTLMLPINSPLKEPIEGSAMKNKKNAKMSAAFEACLRLYKMGELDENFLPVSQRVTSQDLTDLGLPPVETTDPLIGTRKHRRHYPKKVSAPLQMPEEATRWRHCYAIRMKVITHRTPQNPRYSLQLEEEGLAFLTSVSVPKVPRVALYSYYTTMELHLEELPDFNLDFTEQQSRLLLGFHHRIFQDLKFDRKFLPLNIEGCPIIAPLKAAGHINWELIQQVVQHNLHLPLYTKSSPYLFDRSKFANAVVQYPYCENKRLYFVKEFLDDLTPASPHPNGNHENFAHFFESLYGIEITNLEQPVIIPRYLHPVDLLKPLPKYKVPQFKTPLINMVNIGYRVGIASHWGQTDVLPDTTLSLDASVNFYNEGLYIYPYTIPSHEDGSRRVYFDRHSILQPSSLPTSIPFLHALTLISASDNFNLERLETIGDSFLKYVVTVLIYRKFNTDEGKLHLLRSRLICNKNLFNLACARDLPQLIRSIKFDPYNNWKPPGFQINPDVLEDEQLLINTQEISDKSIADAVEALIGSYLLTCGPMGALRFLSWLGLEFLQQETCLDSQQVFTEPFTWITIPPPQLDSNIDYSLPLEMLYSTLNIFEQDLGYTFHNKLYLIQAMTHASFYLNRLTPCYQRLEFLGDAVLDFIVTSYIYKDSRLYTPGQLTDLRSSLVGNSFFSFMAVKYGFDKCLKLHNYNLYKIIKVYKDIRGPNPEHSEEKQLEKYLYQEYDEMTLETPKVLGDLFESVAGAIFLDSGMSLDTVWRVYYPHDGKCP</sequence>
<feature type="domain" description="RNase III" evidence="11">
    <location>
        <begin position="1034"/>
        <end position="1161"/>
    </location>
</feature>
<feature type="coiled-coil region" evidence="9">
    <location>
        <begin position="204"/>
        <end position="238"/>
    </location>
</feature>
<dbReference type="InterPro" id="IPR000999">
    <property type="entry name" value="RNase_III_dom"/>
</dbReference>
<evidence type="ECO:0000313" key="17">
    <source>
        <dbReference type="Proteomes" id="UP001235939"/>
    </source>
</evidence>
<dbReference type="SMART" id="SM00535">
    <property type="entry name" value="RIBOc"/>
    <property type="match status" value="2"/>
</dbReference>
<dbReference type="CDD" id="cd18034">
    <property type="entry name" value="DEXHc_dicer"/>
    <property type="match status" value="1"/>
</dbReference>
<dbReference type="Pfam" id="PF00271">
    <property type="entry name" value="Helicase_C"/>
    <property type="match status" value="1"/>
</dbReference>
<evidence type="ECO:0000259" key="15">
    <source>
        <dbReference type="PROSITE" id="PS51327"/>
    </source>
</evidence>
<dbReference type="PROSITE" id="PS51192">
    <property type="entry name" value="HELICASE_ATP_BIND_1"/>
    <property type="match status" value="1"/>
</dbReference>
<accession>A0ABY6L037</accession>
<keyword evidence="3" id="KW-0547">Nucleotide-binding</keyword>
<comment type="cofactor">
    <cofactor evidence="1">
        <name>Mg(2+)</name>
        <dbReference type="ChEBI" id="CHEBI:18420"/>
    </cofactor>
</comment>
<evidence type="ECO:0000256" key="3">
    <source>
        <dbReference type="ARBA" id="ARBA00022741"/>
    </source>
</evidence>
<evidence type="ECO:0000256" key="1">
    <source>
        <dbReference type="ARBA" id="ARBA00001946"/>
    </source>
</evidence>
<dbReference type="SMART" id="SM00487">
    <property type="entry name" value="DEXDc"/>
    <property type="match status" value="1"/>
</dbReference>
<dbReference type="PROSITE" id="PS51194">
    <property type="entry name" value="HELICASE_CTER"/>
    <property type="match status" value="1"/>
</dbReference>
<feature type="region of interest" description="Disordered" evidence="10">
    <location>
        <begin position="1"/>
        <end position="25"/>
    </location>
</feature>
<dbReference type="Pfam" id="PF03368">
    <property type="entry name" value="Dicer_dimer"/>
    <property type="match status" value="1"/>
</dbReference>
<dbReference type="PROSITE" id="PS50821">
    <property type="entry name" value="PAZ"/>
    <property type="match status" value="1"/>
</dbReference>
<dbReference type="InterPro" id="IPR014001">
    <property type="entry name" value="Helicase_ATP-bd"/>
</dbReference>
<dbReference type="Proteomes" id="UP001235939">
    <property type="component" value="Chromosome 11"/>
</dbReference>
<dbReference type="InterPro" id="IPR005034">
    <property type="entry name" value="Dicer_dimerisation"/>
</dbReference>
<evidence type="ECO:0000259" key="14">
    <source>
        <dbReference type="PROSITE" id="PS51194"/>
    </source>
</evidence>
<dbReference type="PROSITE" id="PS00517">
    <property type="entry name" value="RNASE_3_1"/>
    <property type="match status" value="1"/>
</dbReference>
<proteinExistence type="inferred from homology"/>
<keyword evidence="6" id="KW-0067">ATP-binding</keyword>
<dbReference type="InterPro" id="IPR038248">
    <property type="entry name" value="Dicer_dimer_sf"/>
</dbReference>
<comment type="similarity">
    <text evidence="7 8">Belongs to the helicase family. Dicer subfamily.</text>
</comment>
<feature type="domain" description="Helicase ATP-binding" evidence="13">
    <location>
        <begin position="67"/>
        <end position="229"/>
    </location>
</feature>
<dbReference type="PROSITE" id="PS50142">
    <property type="entry name" value="RNASE_3_2"/>
    <property type="match status" value="2"/>
</dbReference>
<evidence type="ECO:0000256" key="8">
    <source>
        <dbReference type="PROSITE-ProRule" id="PRU00657"/>
    </source>
</evidence>
<dbReference type="PANTHER" id="PTHR14950:SF37">
    <property type="entry name" value="ENDORIBONUCLEASE DICER"/>
    <property type="match status" value="1"/>
</dbReference>
<feature type="compositionally biased region" description="Basic and acidic residues" evidence="10">
    <location>
        <begin position="1"/>
        <end position="23"/>
    </location>
</feature>
<keyword evidence="17" id="KW-1185">Reference proteome</keyword>
<dbReference type="SUPFAM" id="SSF69065">
    <property type="entry name" value="RNase III domain-like"/>
    <property type="match status" value="2"/>
</dbReference>
<dbReference type="PANTHER" id="PTHR14950">
    <property type="entry name" value="DICER-RELATED"/>
    <property type="match status" value="1"/>
</dbReference>
<dbReference type="Gene3D" id="3.30.160.380">
    <property type="entry name" value="Dicer dimerisation domain"/>
    <property type="match status" value="1"/>
</dbReference>
<keyword evidence="4" id="KW-0378">Hydrolase</keyword>
<dbReference type="Gene3D" id="3.40.50.300">
    <property type="entry name" value="P-loop containing nucleotide triphosphate hydrolases"/>
    <property type="match status" value="2"/>
</dbReference>
<evidence type="ECO:0000313" key="16">
    <source>
        <dbReference type="EMBL" id="UYV74239.1"/>
    </source>
</evidence>
<evidence type="ECO:0000256" key="9">
    <source>
        <dbReference type="SAM" id="Coils"/>
    </source>
</evidence>
<dbReference type="SMART" id="SM00490">
    <property type="entry name" value="HELICc"/>
    <property type="match status" value="1"/>
</dbReference>
<dbReference type="EMBL" id="CP092873">
    <property type="protein sequence ID" value="UYV74239.1"/>
    <property type="molecule type" value="Genomic_DNA"/>
</dbReference>
<feature type="domain" description="RNase III" evidence="11">
    <location>
        <begin position="1220"/>
        <end position="1377"/>
    </location>
</feature>
<keyword evidence="2" id="KW-0677">Repeat</keyword>
<evidence type="ECO:0000256" key="5">
    <source>
        <dbReference type="ARBA" id="ARBA00022806"/>
    </source>
</evidence>
<feature type="domain" description="Helicase C-terminal" evidence="14">
    <location>
        <begin position="400"/>
        <end position="566"/>
    </location>
</feature>
<dbReference type="InterPro" id="IPR027417">
    <property type="entry name" value="P-loop_NTPase"/>
</dbReference>
<keyword evidence="5" id="KW-0347">Helicase</keyword>
<evidence type="ECO:0000256" key="10">
    <source>
        <dbReference type="SAM" id="MobiDB-lite"/>
    </source>
</evidence>
<protein>
    <submittedName>
        <fullName evidence="16">DICER1</fullName>
    </submittedName>
</protein>
<organism evidence="16 17">
    <name type="scientific">Cordylochernes scorpioides</name>
    <dbReference type="NCBI Taxonomy" id="51811"/>
    <lineage>
        <taxon>Eukaryota</taxon>
        <taxon>Metazoa</taxon>
        <taxon>Ecdysozoa</taxon>
        <taxon>Arthropoda</taxon>
        <taxon>Chelicerata</taxon>
        <taxon>Arachnida</taxon>
        <taxon>Pseudoscorpiones</taxon>
        <taxon>Cheliferoidea</taxon>
        <taxon>Chernetidae</taxon>
        <taxon>Cordylochernes</taxon>
    </lineage>
</organism>
<dbReference type="Pfam" id="PF00270">
    <property type="entry name" value="DEAD"/>
    <property type="match status" value="1"/>
</dbReference>
<reference evidence="16 17" key="1">
    <citation type="submission" date="2022-01" db="EMBL/GenBank/DDBJ databases">
        <title>A chromosomal length assembly of Cordylochernes scorpioides.</title>
        <authorList>
            <person name="Zeh D."/>
            <person name="Zeh J."/>
        </authorList>
    </citation>
    <scope>NUCLEOTIDE SEQUENCE [LARGE SCALE GENOMIC DNA]</scope>
    <source>
        <strain evidence="16">IN4F17</strain>
        <tissue evidence="16">Whole Body</tissue>
    </source>
</reference>
<keyword evidence="9" id="KW-0175">Coiled coil</keyword>
<dbReference type="Gene3D" id="1.10.1520.10">
    <property type="entry name" value="Ribonuclease III domain"/>
    <property type="match status" value="2"/>
</dbReference>
<dbReference type="InterPro" id="IPR001650">
    <property type="entry name" value="Helicase_C-like"/>
</dbReference>
<dbReference type="SUPFAM" id="SSF52540">
    <property type="entry name" value="P-loop containing nucleoside triphosphate hydrolases"/>
    <property type="match status" value="1"/>
</dbReference>
<evidence type="ECO:0000256" key="7">
    <source>
        <dbReference type="ARBA" id="ARBA00035116"/>
    </source>
</evidence>
<evidence type="ECO:0000259" key="11">
    <source>
        <dbReference type="PROSITE" id="PS50142"/>
    </source>
</evidence>
<dbReference type="Gene3D" id="2.170.260.10">
    <property type="entry name" value="paz domain"/>
    <property type="match status" value="1"/>
</dbReference>
<dbReference type="CDD" id="cd00593">
    <property type="entry name" value="RIBOc"/>
    <property type="match status" value="2"/>
</dbReference>
<dbReference type="InterPro" id="IPR011545">
    <property type="entry name" value="DEAD/DEAH_box_helicase_dom"/>
</dbReference>
<dbReference type="InterPro" id="IPR036389">
    <property type="entry name" value="RNase_III_sf"/>
</dbReference>
<name>A0ABY6L037_9ARAC</name>
<evidence type="ECO:0000259" key="13">
    <source>
        <dbReference type="PROSITE" id="PS51192"/>
    </source>
</evidence>
<dbReference type="InterPro" id="IPR003100">
    <property type="entry name" value="PAZ_dom"/>
</dbReference>
<dbReference type="PROSITE" id="PS51327">
    <property type="entry name" value="DICER_DSRBF"/>
    <property type="match status" value="1"/>
</dbReference>
<evidence type="ECO:0000256" key="2">
    <source>
        <dbReference type="ARBA" id="ARBA00022737"/>
    </source>
</evidence>
<evidence type="ECO:0000256" key="6">
    <source>
        <dbReference type="ARBA" id="ARBA00022840"/>
    </source>
</evidence>
<gene>
    <name evidence="16" type="ORF">LAZ67_11002579</name>
</gene>
<feature type="domain" description="Dicer dsRNA-binding fold" evidence="15">
    <location>
        <begin position="593"/>
        <end position="687"/>
    </location>
</feature>
<keyword evidence="8" id="KW-0694">RNA-binding</keyword>
<evidence type="ECO:0000256" key="4">
    <source>
        <dbReference type="ARBA" id="ARBA00022801"/>
    </source>
</evidence>
<feature type="domain" description="PAZ" evidence="12">
    <location>
        <begin position="846"/>
        <end position="947"/>
    </location>
</feature>
<dbReference type="Pfam" id="PF00636">
    <property type="entry name" value="Ribonuclease_3"/>
    <property type="match status" value="2"/>
</dbReference>